<reference evidence="1" key="1">
    <citation type="submission" date="2016-10" db="EMBL/GenBank/DDBJ databases">
        <authorList>
            <person name="de Groot N.N."/>
        </authorList>
    </citation>
    <scope>NUCLEOTIDE SEQUENCE</scope>
</reference>
<gene>
    <name evidence="1" type="ORF">MNB_SM-6-1114</name>
</gene>
<protein>
    <submittedName>
        <fullName evidence="1">Uncharacterized protein</fullName>
    </submittedName>
</protein>
<evidence type="ECO:0000313" key="1">
    <source>
        <dbReference type="EMBL" id="SFV53993.1"/>
    </source>
</evidence>
<organism evidence="1">
    <name type="scientific">hydrothermal vent metagenome</name>
    <dbReference type="NCBI Taxonomy" id="652676"/>
    <lineage>
        <taxon>unclassified sequences</taxon>
        <taxon>metagenomes</taxon>
        <taxon>ecological metagenomes</taxon>
    </lineage>
</organism>
<dbReference type="EMBL" id="FPHK01000009">
    <property type="protein sequence ID" value="SFV53993.1"/>
    <property type="molecule type" value="Genomic_DNA"/>
</dbReference>
<sequence>MAQSLNISPRTLSDWKKGRAEVYKRLKWSYAAEQLLKELQSKNDDESAKIKELLKDG</sequence>
<name>A0A1W1BKF2_9ZZZZ</name>
<accession>A0A1W1BKF2</accession>
<proteinExistence type="predicted"/>
<dbReference type="AlphaFoldDB" id="A0A1W1BKF2"/>